<evidence type="ECO:0000256" key="1">
    <source>
        <dbReference type="ARBA" id="ARBA00007926"/>
    </source>
</evidence>
<organism evidence="6 7">
    <name type="scientific">Clydaea vesicula</name>
    <dbReference type="NCBI Taxonomy" id="447962"/>
    <lineage>
        <taxon>Eukaryota</taxon>
        <taxon>Fungi</taxon>
        <taxon>Fungi incertae sedis</taxon>
        <taxon>Chytridiomycota</taxon>
        <taxon>Chytridiomycota incertae sedis</taxon>
        <taxon>Chytridiomycetes</taxon>
        <taxon>Lobulomycetales</taxon>
        <taxon>Lobulomycetaceae</taxon>
        <taxon>Clydaea</taxon>
    </lineage>
</organism>
<feature type="compositionally biased region" description="Basic residues" evidence="4">
    <location>
        <begin position="147"/>
        <end position="169"/>
    </location>
</feature>
<feature type="region of interest" description="Disordered" evidence="4">
    <location>
        <begin position="1"/>
        <end position="20"/>
    </location>
</feature>
<dbReference type="AlphaFoldDB" id="A0AAD5TUM0"/>
<feature type="domain" description="Ribosomal eL28/Mak16" evidence="5">
    <location>
        <begin position="30"/>
        <end position="142"/>
    </location>
</feature>
<evidence type="ECO:0000256" key="3">
    <source>
        <dbReference type="ARBA" id="ARBA00023274"/>
    </source>
</evidence>
<feature type="compositionally biased region" description="Polar residues" evidence="4">
    <location>
        <begin position="9"/>
        <end position="20"/>
    </location>
</feature>
<dbReference type="EMBL" id="JADGJW010001281">
    <property type="protein sequence ID" value="KAJ3204626.1"/>
    <property type="molecule type" value="Genomic_DNA"/>
</dbReference>
<gene>
    <name evidence="6" type="primary">RPL28_1</name>
    <name evidence="6" type="ORF">HK099_001079</name>
</gene>
<keyword evidence="3" id="KW-0687">Ribonucleoprotein</keyword>
<dbReference type="GO" id="GO:0005840">
    <property type="term" value="C:ribosome"/>
    <property type="evidence" value="ECO:0007669"/>
    <property type="project" value="UniProtKB-KW"/>
</dbReference>
<dbReference type="Gene3D" id="3.30.390.110">
    <property type="match status" value="1"/>
</dbReference>
<name>A0AAD5TUM0_9FUNG</name>
<dbReference type="Pfam" id="PF01778">
    <property type="entry name" value="Ribosomal_L28e"/>
    <property type="match status" value="1"/>
</dbReference>
<evidence type="ECO:0000256" key="2">
    <source>
        <dbReference type="ARBA" id="ARBA00022980"/>
    </source>
</evidence>
<sequence length="169" mass="19090">MCNFREVRQPSTRGLQPRQRLQTTLSSPDLLWLITRKNSSYLVKRNGIELSREPGNLRNEHSFRLSNVNAKPVLIEALPGGGASLSLKKHNSSLNQHLKATKTTNFKKSARQAAVSVRNVLKYYRPDMKDIAAARVARIFQSQAPKKTVKDRKYKGRSGKAPKVRKPTV</sequence>
<dbReference type="InterPro" id="IPR029004">
    <property type="entry name" value="Ribosomal_eL28/Mak16"/>
</dbReference>
<dbReference type="Proteomes" id="UP001211065">
    <property type="component" value="Unassembled WGS sequence"/>
</dbReference>
<feature type="region of interest" description="Disordered" evidence="4">
    <location>
        <begin position="142"/>
        <end position="169"/>
    </location>
</feature>
<evidence type="ECO:0000313" key="6">
    <source>
        <dbReference type="EMBL" id="KAJ3204626.1"/>
    </source>
</evidence>
<accession>A0AAD5TUM0</accession>
<keyword evidence="7" id="KW-1185">Reference proteome</keyword>
<comment type="similarity">
    <text evidence="1">Belongs to the eukaryotic ribosomal protein eL28 family.</text>
</comment>
<evidence type="ECO:0000313" key="7">
    <source>
        <dbReference type="Proteomes" id="UP001211065"/>
    </source>
</evidence>
<proteinExistence type="inferred from homology"/>
<comment type="caution">
    <text evidence="6">The sequence shown here is derived from an EMBL/GenBank/DDBJ whole genome shotgun (WGS) entry which is preliminary data.</text>
</comment>
<keyword evidence="2 6" id="KW-0689">Ribosomal protein</keyword>
<dbReference type="PANTHER" id="PTHR10544">
    <property type="entry name" value="60S RIBOSOMAL PROTEIN L28"/>
    <property type="match status" value="1"/>
</dbReference>
<dbReference type="GO" id="GO:0003735">
    <property type="term" value="F:structural constituent of ribosome"/>
    <property type="evidence" value="ECO:0007669"/>
    <property type="project" value="InterPro"/>
</dbReference>
<evidence type="ECO:0000256" key="4">
    <source>
        <dbReference type="SAM" id="MobiDB-lite"/>
    </source>
</evidence>
<dbReference type="GO" id="GO:1990904">
    <property type="term" value="C:ribonucleoprotein complex"/>
    <property type="evidence" value="ECO:0007669"/>
    <property type="project" value="UniProtKB-KW"/>
</dbReference>
<protein>
    <submittedName>
        <fullName evidence="6">60S ribosomal protein L28</fullName>
    </submittedName>
</protein>
<dbReference type="GO" id="GO:0006412">
    <property type="term" value="P:translation"/>
    <property type="evidence" value="ECO:0007669"/>
    <property type="project" value="InterPro"/>
</dbReference>
<evidence type="ECO:0000259" key="5">
    <source>
        <dbReference type="Pfam" id="PF01778"/>
    </source>
</evidence>
<reference evidence="6" key="1">
    <citation type="submission" date="2020-05" db="EMBL/GenBank/DDBJ databases">
        <title>Phylogenomic resolution of chytrid fungi.</title>
        <authorList>
            <person name="Stajich J.E."/>
            <person name="Amses K."/>
            <person name="Simmons R."/>
            <person name="Seto K."/>
            <person name="Myers J."/>
            <person name="Bonds A."/>
            <person name="Quandt C.A."/>
            <person name="Barry K."/>
            <person name="Liu P."/>
            <person name="Grigoriev I."/>
            <person name="Longcore J.E."/>
            <person name="James T.Y."/>
        </authorList>
    </citation>
    <scope>NUCLEOTIDE SEQUENCE</scope>
    <source>
        <strain evidence="6">JEL0476</strain>
    </source>
</reference>
<dbReference type="InterPro" id="IPR002672">
    <property type="entry name" value="Ribosomal_eL28"/>
</dbReference>